<protein>
    <submittedName>
        <fullName evidence="2">Uncharacterized protein</fullName>
    </submittedName>
</protein>
<organism evidence="2 3">
    <name type="scientific">Streptomyces kurssanovii</name>
    <dbReference type="NCBI Taxonomy" id="67312"/>
    <lineage>
        <taxon>Bacteria</taxon>
        <taxon>Bacillati</taxon>
        <taxon>Actinomycetota</taxon>
        <taxon>Actinomycetes</taxon>
        <taxon>Kitasatosporales</taxon>
        <taxon>Streptomycetaceae</taxon>
        <taxon>Streptomyces</taxon>
    </lineage>
</organism>
<dbReference type="EMBL" id="JBFAQK010000002">
    <property type="protein sequence ID" value="MEV4679839.1"/>
    <property type="molecule type" value="Genomic_DNA"/>
</dbReference>
<reference evidence="2 3" key="1">
    <citation type="submission" date="2024-06" db="EMBL/GenBank/DDBJ databases">
        <title>The Natural Products Discovery Center: Release of the First 8490 Sequenced Strains for Exploring Actinobacteria Biosynthetic Diversity.</title>
        <authorList>
            <person name="Kalkreuter E."/>
            <person name="Kautsar S.A."/>
            <person name="Yang D."/>
            <person name="Bader C.D."/>
            <person name="Teijaro C.N."/>
            <person name="Fluegel L."/>
            <person name="Davis C.M."/>
            <person name="Simpson J.R."/>
            <person name="Lauterbach L."/>
            <person name="Steele A.D."/>
            <person name="Gui C."/>
            <person name="Meng S."/>
            <person name="Li G."/>
            <person name="Viehrig K."/>
            <person name="Ye F."/>
            <person name="Su P."/>
            <person name="Kiefer A.F."/>
            <person name="Nichols A."/>
            <person name="Cepeda A.J."/>
            <person name="Yan W."/>
            <person name="Fan B."/>
            <person name="Jiang Y."/>
            <person name="Adhikari A."/>
            <person name="Zheng C.-J."/>
            <person name="Schuster L."/>
            <person name="Cowan T.M."/>
            <person name="Smanski M.J."/>
            <person name="Chevrette M.G."/>
            <person name="De Carvalho L.P.S."/>
            <person name="Shen B."/>
        </authorList>
    </citation>
    <scope>NUCLEOTIDE SEQUENCE [LARGE SCALE GENOMIC DNA]</scope>
    <source>
        <strain evidence="2 3">NPDC049344</strain>
    </source>
</reference>
<feature type="region of interest" description="Disordered" evidence="1">
    <location>
        <begin position="1"/>
        <end position="26"/>
    </location>
</feature>
<evidence type="ECO:0000256" key="1">
    <source>
        <dbReference type="SAM" id="MobiDB-lite"/>
    </source>
</evidence>
<keyword evidence="3" id="KW-1185">Reference proteome</keyword>
<feature type="compositionally biased region" description="Basic and acidic residues" evidence="1">
    <location>
        <begin position="1"/>
        <end position="13"/>
    </location>
</feature>
<evidence type="ECO:0000313" key="3">
    <source>
        <dbReference type="Proteomes" id="UP001552521"/>
    </source>
</evidence>
<gene>
    <name evidence="2" type="ORF">AB0K36_03445</name>
</gene>
<accession>A0ABV3HMP8</accession>
<dbReference type="Proteomes" id="UP001552521">
    <property type="component" value="Unassembled WGS sequence"/>
</dbReference>
<name>A0ABV3HMP8_9ACTN</name>
<sequence>MRGKGRKQERDQAETAPPHQGAGHFDVQPKHLYLTALVVRDEQFAYDTKGVSLRLMHDPSVDPPFVVVSSMPK</sequence>
<comment type="caution">
    <text evidence="2">The sequence shown here is derived from an EMBL/GenBank/DDBJ whole genome shotgun (WGS) entry which is preliminary data.</text>
</comment>
<proteinExistence type="predicted"/>
<evidence type="ECO:0000313" key="2">
    <source>
        <dbReference type="EMBL" id="MEV4679839.1"/>
    </source>
</evidence>
<dbReference type="RefSeq" id="WP_364587591.1">
    <property type="nucleotide sequence ID" value="NZ_JBFAQK010000002.1"/>
</dbReference>